<dbReference type="GO" id="GO:0032259">
    <property type="term" value="P:methylation"/>
    <property type="evidence" value="ECO:0007669"/>
    <property type="project" value="UniProtKB-KW"/>
</dbReference>
<feature type="domain" description="Methylated-DNA-[protein]-cysteine S-methyltransferase DNA binding" evidence="2">
    <location>
        <begin position="8"/>
        <end position="89"/>
    </location>
</feature>
<dbReference type="CDD" id="cd06445">
    <property type="entry name" value="ATase"/>
    <property type="match status" value="1"/>
</dbReference>
<sequence>MVTKMPTPFTMRVIEIIQNIPVGKVSTYGSIARLAGSPRGARQVSWALHSMTEKYALPWHRVINSQGKLVLKSDASCETQKALLEKEGVEVGRNFKVDLKKYLWDGNS</sequence>
<dbReference type="InterPro" id="IPR014048">
    <property type="entry name" value="MethylDNA_cys_MeTrfase_DNA-bd"/>
</dbReference>
<evidence type="ECO:0000256" key="1">
    <source>
        <dbReference type="ARBA" id="ARBA00022763"/>
    </source>
</evidence>
<evidence type="ECO:0000259" key="2">
    <source>
        <dbReference type="Pfam" id="PF01035"/>
    </source>
</evidence>
<keyword evidence="4" id="KW-1185">Reference proteome</keyword>
<protein>
    <submittedName>
        <fullName evidence="3">Methylated-DNA--protein-cysteine methyltransferase</fullName>
        <ecNumber evidence="3">2.1.1.63</ecNumber>
    </submittedName>
</protein>
<dbReference type="Pfam" id="PF01035">
    <property type="entry name" value="DNA_binding_1"/>
    <property type="match status" value="1"/>
</dbReference>
<reference evidence="3" key="1">
    <citation type="submission" date="2022-09" db="EMBL/GenBank/DDBJ databases">
        <title>Actin cytoskeleton and complex cell architecture in an #Asgard archaeon.</title>
        <authorList>
            <person name="Ponce Toledo R.I."/>
            <person name="Schleper C."/>
            <person name="Rodrigues Oliveira T."/>
            <person name="Wollweber F."/>
            <person name="Xu J."/>
            <person name="Rittmann S."/>
            <person name="Klingl A."/>
            <person name="Pilhofer M."/>
        </authorList>
    </citation>
    <scope>NUCLEOTIDE SEQUENCE</scope>
    <source>
        <strain evidence="3">B-35</strain>
    </source>
</reference>
<keyword evidence="3" id="KW-0808">Transferase</keyword>
<dbReference type="EC" id="2.1.1.63" evidence="3"/>
<dbReference type="PANTHER" id="PTHR42942:SF1">
    <property type="entry name" value="ALKYLTRANSFERASE-LIKE PROTEIN 1"/>
    <property type="match status" value="1"/>
</dbReference>
<keyword evidence="3" id="KW-0489">Methyltransferase</keyword>
<accession>A0ABY6HWJ7</accession>
<dbReference type="InterPro" id="IPR052520">
    <property type="entry name" value="ATL_DNA_repair"/>
</dbReference>
<proteinExistence type="predicted"/>
<dbReference type="SUPFAM" id="SSF46767">
    <property type="entry name" value="Methylated DNA-protein cysteine methyltransferase, C-terminal domain"/>
    <property type="match status" value="1"/>
</dbReference>
<dbReference type="EMBL" id="CP104013">
    <property type="protein sequence ID" value="UYP47733.1"/>
    <property type="molecule type" value="Genomic_DNA"/>
</dbReference>
<keyword evidence="1" id="KW-0227">DNA damage</keyword>
<dbReference type="NCBIfam" id="TIGR00589">
    <property type="entry name" value="ogt"/>
    <property type="match status" value="1"/>
</dbReference>
<dbReference type="Gene3D" id="1.10.10.10">
    <property type="entry name" value="Winged helix-like DNA-binding domain superfamily/Winged helix DNA-binding domain"/>
    <property type="match status" value="1"/>
</dbReference>
<gene>
    <name evidence="3" type="ORF">NEF87_004018</name>
</gene>
<dbReference type="GO" id="GO:0003908">
    <property type="term" value="F:methylated-DNA-[protein]-cysteine S-methyltransferase activity"/>
    <property type="evidence" value="ECO:0007669"/>
    <property type="project" value="UniProtKB-EC"/>
</dbReference>
<dbReference type="Proteomes" id="UP001208689">
    <property type="component" value="Chromosome"/>
</dbReference>
<evidence type="ECO:0000313" key="4">
    <source>
        <dbReference type="Proteomes" id="UP001208689"/>
    </source>
</evidence>
<evidence type="ECO:0000313" key="3">
    <source>
        <dbReference type="EMBL" id="UYP47733.1"/>
    </source>
</evidence>
<name>A0ABY6HWJ7_9ARCH</name>
<dbReference type="InterPro" id="IPR036388">
    <property type="entry name" value="WH-like_DNA-bd_sf"/>
</dbReference>
<organism evidence="3 4">
    <name type="scientific">Candidatus Lokiarchaeum ossiferum</name>
    <dbReference type="NCBI Taxonomy" id="2951803"/>
    <lineage>
        <taxon>Archaea</taxon>
        <taxon>Promethearchaeati</taxon>
        <taxon>Promethearchaeota</taxon>
        <taxon>Promethearchaeia</taxon>
        <taxon>Promethearchaeales</taxon>
        <taxon>Promethearchaeaceae</taxon>
        <taxon>Candidatus Lokiarchaeum</taxon>
    </lineage>
</organism>
<dbReference type="InterPro" id="IPR036217">
    <property type="entry name" value="MethylDNA_cys_MeTrfase_DNAb"/>
</dbReference>
<dbReference type="PANTHER" id="PTHR42942">
    <property type="entry name" value="6-O-METHYLGUANINE DNA METHYLTRANSFERASE"/>
    <property type="match status" value="1"/>
</dbReference>